<feature type="signal peptide" evidence="6">
    <location>
        <begin position="1"/>
        <end position="21"/>
    </location>
</feature>
<evidence type="ECO:0000256" key="2">
    <source>
        <dbReference type="ARBA" id="ARBA00022692"/>
    </source>
</evidence>
<dbReference type="GO" id="GO:0016020">
    <property type="term" value="C:membrane"/>
    <property type="evidence" value="ECO:0007669"/>
    <property type="project" value="UniProtKB-SubCell"/>
</dbReference>
<dbReference type="AlphaFoldDB" id="A0A7X6A5T8"/>
<keyword evidence="3" id="KW-1133">Transmembrane helix</keyword>
<dbReference type="EMBL" id="JAASRO010000001">
    <property type="protein sequence ID" value="NIK62465.1"/>
    <property type="molecule type" value="Genomic_DNA"/>
</dbReference>
<sequence>MRAAALAGAAGLVLAVAGACAPPNETTSSPSTPTTVTSSSTYRSPEDIYLLNNALYSAGQVQAVACKLPDIALQTQRGLQQYSVAYLDCLQRAWKPLVDRTDSLLTPPGLHTVNQGARTGCGVVSDDDEAFYCGENTGIYLDWDVHVEEEPGDRMEAGTYLQYVIAHEFGHHLQHMVGISTQFDLRLEEGTEAAQLEQTRRHELQASCFAAAFLGANQRTLDLHGIKLEVYQWAAYTGDDDPPAGTRDHGSRKSNTAWTNAGFKAKSPAACNTWVVSSGRVS</sequence>
<protein>
    <recommendedName>
        <fullName evidence="9">Metalloprotease</fullName>
    </recommendedName>
</protein>
<evidence type="ECO:0000256" key="5">
    <source>
        <dbReference type="SAM" id="MobiDB-lite"/>
    </source>
</evidence>
<evidence type="ECO:0000256" key="3">
    <source>
        <dbReference type="ARBA" id="ARBA00022989"/>
    </source>
</evidence>
<dbReference type="PANTHER" id="PTHR30168">
    <property type="entry name" value="PUTATIVE MEMBRANE PROTEIN YPFJ"/>
    <property type="match status" value="1"/>
</dbReference>
<feature type="region of interest" description="Disordered" evidence="5">
    <location>
        <begin position="22"/>
        <end position="41"/>
    </location>
</feature>
<keyword evidence="8" id="KW-1185">Reference proteome</keyword>
<dbReference type="InterPro" id="IPR007343">
    <property type="entry name" value="Uncharacterised_pept_Zn_put"/>
</dbReference>
<comment type="caution">
    <text evidence="7">The sequence shown here is derived from an EMBL/GenBank/DDBJ whole genome shotgun (WGS) entry which is preliminary data.</text>
</comment>
<name>A0A7X6A5T8_9ACTN</name>
<comment type="subcellular location">
    <subcellularLocation>
        <location evidence="1">Membrane</location>
        <topology evidence="1">Single-pass membrane protein</topology>
    </subcellularLocation>
</comment>
<gene>
    <name evidence="7" type="ORF">BJY22_008182</name>
</gene>
<feature type="chain" id="PRO_5030893697" description="Metalloprotease" evidence="6">
    <location>
        <begin position="22"/>
        <end position="282"/>
    </location>
</feature>
<dbReference type="RefSeq" id="WP_167217631.1">
    <property type="nucleotide sequence ID" value="NZ_JAASRO010000001.1"/>
</dbReference>
<dbReference type="Pfam" id="PF04228">
    <property type="entry name" value="Zn_peptidase"/>
    <property type="match status" value="1"/>
</dbReference>
<evidence type="ECO:0000256" key="6">
    <source>
        <dbReference type="SAM" id="SignalP"/>
    </source>
</evidence>
<reference evidence="7 8" key="1">
    <citation type="submission" date="2020-03" db="EMBL/GenBank/DDBJ databases">
        <title>Sequencing the genomes of 1000 actinobacteria strains.</title>
        <authorList>
            <person name="Klenk H.-P."/>
        </authorList>
    </citation>
    <scope>NUCLEOTIDE SEQUENCE [LARGE SCALE GENOMIC DNA]</scope>
    <source>
        <strain evidence="7 8">DSM 45490</strain>
    </source>
</reference>
<evidence type="ECO:0000256" key="1">
    <source>
        <dbReference type="ARBA" id="ARBA00004167"/>
    </source>
</evidence>
<keyword evidence="2" id="KW-0812">Transmembrane</keyword>
<dbReference type="PANTHER" id="PTHR30168:SF0">
    <property type="entry name" value="INNER MEMBRANE PROTEIN"/>
    <property type="match status" value="1"/>
</dbReference>
<evidence type="ECO:0000313" key="7">
    <source>
        <dbReference type="EMBL" id="NIK62465.1"/>
    </source>
</evidence>
<dbReference type="Proteomes" id="UP000555407">
    <property type="component" value="Unassembled WGS sequence"/>
</dbReference>
<evidence type="ECO:0000313" key="8">
    <source>
        <dbReference type="Proteomes" id="UP000555407"/>
    </source>
</evidence>
<organism evidence="7 8">
    <name type="scientific">Kribbella shirazensis</name>
    <dbReference type="NCBI Taxonomy" id="1105143"/>
    <lineage>
        <taxon>Bacteria</taxon>
        <taxon>Bacillati</taxon>
        <taxon>Actinomycetota</taxon>
        <taxon>Actinomycetes</taxon>
        <taxon>Propionibacteriales</taxon>
        <taxon>Kribbellaceae</taxon>
        <taxon>Kribbella</taxon>
    </lineage>
</organism>
<accession>A0A7X6A5T8</accession>
<dbReference type="PROSITE" id="PS51257">
    <property type="entry name" value="PROKAR_LIPOPROTEIN"/>
    <property type="match status" value="1"/>
</dbReference>
<evidence type="ECO:0000256" key="4">
    <source>
        <dbReference type="ARBA" id="ARBA00023136"/>
    </source>
</evidence>
<evidence type="ECO:0008006" key="9">
    <source>
        <dbReference type="Google" id="ProtNLM"/>
    </source>
</evidence>
<keyword evidence="6" id="KW-0732">Signal</keyword>
<keyword evidence="4" id="KW-0472">Membrane</keyword>
<proteinExistence type="predicted"/>